<reference evidence="3" key="1">
    <citation type="submission" date="2007-07" db="EMBL/GenBank/DDBJ databases">
        <title>PCAP assembly of the Caenorhabditis remanei genome.</title>
        <authorList>
            <consortium name="The Caenorhabditis remanei Sequencing Consortium"/>
            <person name="Wilson R.K."/>
        </authorList>
    </citation>
    <scope>NUCLEOTIDE SEQUENCE [LARGE SCALE GENOMIC DNA]</scope>
    <source>
        <strain evidence="3">PB4641</strain>
    </source>
</reference>
<dbReference type="InterPro" id="IPR001523">
    <property type="entry name" value="Paired_dom"/>
</dbReference>
<evidence type="ECO:0000256" key="1">
    <source>
        <dbReference type="ARBA" id="ARBA00004123"/>
    </source>
</evidence>
<dbReference type="HOGENOM" id="CLU_033666_5_0_1"/>
<dbReference type="EMBL" id="DS268710">
    <property type="protein sequence ID" value="EFO99298.1"/>
    <property type="molecule type" value="Genomic_DNA"/>
</dbReference>
<dbReference type="OMA" id="VKKASTH"/>
<sequence>MAPPSPHRSSILNLFKAGVSPVDIIKRLGVPSRTVYDSISRFKKLGTFLDRCGRGRKPTVVTPDRIKAVKERIRRNPHRSIRKMAKAETYLLPCKKSSHSLGSYNEETARKVKKASTHCQVVATVVRNPFACVHPEGRMATVLARPQSFGLFHLGVLQNKVNAKPHSSIEALKKTLVKEWDALSPEYLRATIDAYSRRLRAVIEKRGGRMEQD</sequence>
<keyword evidence="4" id="KW-1185">Reference proteome</keyword>
<dbReference type="GO" id="GO:0006355">
    <property type="term" value="P:regulation of DNA-templated transcription"/>
    <property type="evidence" value="ECO:0007669"/>
    <property type="project" value="InterPro"/>
</dbReference>
<accession>E3NIQ8</accession>
<dbReference type="GO" id="GO:0003677">
    <property type="term" value="F:DNA binding"/>
    <property type="evidence" value="ECO:0007669"/>
    <property type="project" value="InterPro"/>
</dbReference>
<dbReference type="Gene3D" id="3.30.420.10">
    <property type="entry name" value="Ribonuclease H-like superfamily/Ribonuclease H"/>
    <property type="match status" value="1"/>
</dbReference>
<dbReference type="InterPro" id="IPR036397">
    <property type="entry name" value="RNaseH_sf"/>
</dbReference>
<name>E3NIQ8_CAERE</name>
<dbReference type="Proteomes" id="UP000008281">
    <property type="component" value="Unassembled WGS sequence"/>
</dbReference>
<dbReference type="PANTHER" id="PTHR46068">
    <property type="entry name" value="PROTEIN CBG27172"/>
    <property type="match status" value="1"/>
</dbReference>
<proteinExistence type="predicted"/>
<dbReference type="OrthoDB" id="7951431at2759"/>
<evidence type="ECO:0000259" key="2">
    <source>
        <dbReference type="PROSITE" id="PS51057"/>
    </source>
</evidence>
<protein>
    <recommendedName>
        <fullName evidence="2">Paired domain-containing protein</fullName>
    </recommendedName>
</protein>
<organism evidence="4">
    <name type="scientific">Caenorhabditis remanei</name>
    <name type="common">Caenorhabditis vulgaris</name>
    <dbReference type="NCBI Taxonomy" id="31234"/>
    <lineage>
        <taxon>Eukaryota</taxon>
        <taxon>Metazoa</taxon>
        <taxon>Ecdysozoa</taxon>
        <taxon>Nematoda</taxon>
        <taxon>Chromadorea</taxon>
        <taxon>Rhabditida</taxon>
        <taxon>Rhabditina</taxon>
        <taxon>Rhabditomorpha</taxon>
        <taxon>Rhabditoidea</taxon>
        <taxon>Rhabditidae</taxon>
        <taxon>Peloderinae</taxon>
        <taxon>Caenorhabditis</taxon>
    </lineage>
</organism>
<dbReference type="InParanoid" id="E3NIQ8"/>
<evidence type="ECO:0000313" key="4">
    <source>
        <dbReference type="Proteomes" id="UP000008281"/>
    </source>
</evidence>
<dbReference type="GO" id="GO:0005634">
    <property type="term" value="C:nucleus"/>
    <property type="evidence" value="ECO:0007669"/>
    <property type="project" value="UniProtKB-SubCell"/>
</dbReference>
<dbReference type="Pfam" id="PF00292">
    <property type="entry name" value="PAX"/>
    <property type="match status" value="1"/>
</dbReference>
<dbReference type="PANTHER" id="PTHR46068:SF1">
    <property type="entry name" value="TRANSPOSASE IS30-LIKE HTH DOMAIN-CONTAINING PROTEIN"/>
    <property type="match status" value="1"/>
</dbReference>
<comment type="subcellular location">
    <subcellularLocation>
        <location evidence="1">Nucleus</location>
    </subcellularLocation>
</comment>
<dbReference type="SUPFAM" id="SSF46689">
    <property type="entry name" value="Homeodomain-like"/>
    <property type="match status" value="1"/>
</dbReference>
<dbReference type="InterPro" id="IPR009057">
    <property type="entry name" value="Homeodomain-like_sf"/>
</dbReference>
<feature type="domain" description="Paired" evidence="2">
    <location>
        <begin position="1"/>
        <end position="111"/>
    </location>
</feature>
<dbReference type="AlphaFoldDB" id="E3NIQ8"/>
<gene>
    <name evidence="3" type="ORF">CRE_15018</name>
</gene>
<evidence type="ECO:0000313" key="3">
    <source>
        <dbReference type="EMBL" id="EFO99298.1"/>
    </source>
</evidence>
<dbReference type="PROSITE" id="PS51057">
    <property type="entry name" value="PAIRED_2"/>
    <property type="match status" value="1"/>
</dbReference>